<proteinExistence type="predicted"/>
<organism evidence="3 4">
    <name type="scientific">Streptomyces olivochromogenes</name>
    <dbReference type="NCBI Taxonomy" id="1963"/>
    <lineage>
        <taxon>Bacteria</taxon>
        <taxon>Bacillati</taxon>
        <taxon>Actinomycetota</taxon>
        <taxon>Actinomycetes</taxon>
        <taxon>Kitasatosporales</taxon>
        <taxon>Streptomycetaceae</taxon>
        <taxon>Streptomyces</taxon>
    </lineage>
</organism>
<evidence type="ECO:0000256" key="1">
    <source>
        <dbReference type="SAM" id="Phobius"/>
    </source>
</evidence>
<name>A0A250VUI8_STROL</name>
<dbReference type="AlphaFoldDB" id="A0A250VUI8"/>
<comment type="caution">
    <text evidence="3">The sequence shown here is derived from an EMBL/GenBank/DDBJ whole genome shotgun (WGS) entry which is preliminary data.</text>
</comment>
<accession>A0A250VUI8</accession>
<gene>
    <name evidence="3" type="ORF">SO3561_09371</name>
</gene>
<evidence type="ECO:0000313" key="4">
    <source>
        <dbReference type="Proteomes" id="UP000217446"/>
    </source>
</evidence>
<evidence type="ECO:0000313" key="3">
    <source>
        <dbReference type="EMBL" id="GAX57801.1"/>
    </source>
</evidence>
<keyword evidence="4" id="KW-1185">Reference proteome</keyword>
<feature type="domain" description="TadE-like" evidence="2">
    <location>
        <begin position="21"/>
        <end position="61"/>
    </location>
</feature>
<dbReference type="Proteomes" id="UP000217446">
    <property type="component" value="Unassembled WGS sequence"/>
</dbReference>
<evidence type="ECO:0000259" key="2">
    <source>
        <dbReference type="Pfam" id="PF07811"/>
    </source>
</evidence>
<protein>
    <submittedName>
        <fullName evidence="3">Membrane protein</fullName>
    </submittedName>
</protein>
<dbReference type="InterPro" id="IPR012495">
    <property type="entry name" value="TadE-like_dom"/>
</dbReference>
<dbReference type="STRING" id="1963.AQJ27_46200"/>
<keyword evidence="1" id="KW-1133">Transmembrane helix</keyword>
<keyword evidence="1" id="KW-0812">Transmembrane</keyword>
<feature type="transmembrane region" description="Helical" evidence="1">
    <location>
        <begin position="29"/>
        <end position="50"/>
    </location>
</feature>
<sequence length="142" mass="15130">MQRTARLKAWWEGSRWHDDRGDASVQMAIVFPFVLLAAIAVIQASMWYYARQIALTAAREGLSAARSYQASPADGVARAQDVLGRTAGDSLRGASVSTAGSNGQRVRVQVSGIAQSMLPGVPGLRITQSASSAVERWTVPGD</sequence>
<dbReference type="RefSeq" id="WP_235613951.1">
    <property type="nucleotide sequence ID" value="NZ_BDQI01000040.1"/>
</dbReference>
<dbReference type="EMBL" id="BDQI01000040">
    <property type="protein sequence ID" value="GAX57801.1"/>
    <property type="molecule type" value="Genomic_DNA"/>
</dbReference>
<reference evidence="4" key="1">
    <citation type="submission" date="2017-05" db="EMBL/GenBank/DDBJ databases">
        <title>Streptomyces olivochromogenes NBRC 3561 whole genome shotgun sequence.</title>
        <authorList>
            <person name="Dohra H."/>
            <person name="Kodani S."/>
        </authorList>
    </citation>
    <scope>NUCLEOTIDE SEQUENCE [LARGE SCALE GENOMIC DNA]</scope>
    <source>
        <strain evidence="4">NBRC 3561</strain>
    </source>
</reference>
<dbReference type="Pfam" id="PF07811">
    <property type="entry name" value="TadE"/>
    <property type="match status" value="1"/>
</dbReference>
<keyword evidence="1" id="KW-0472">Membrane</keyword>